<sequence length="203" mass="21504">MSKSPSPDRRLALRRGAGTVAGLALVAATGWPRPGRASADAAALLRSGGVVLAIRHAIAPGTFDPPEFRLGDCRTQRNLDEAGREQSRRIGGWFTERALAPQAVRSSPWCRCVDTATLAFGRAEVWPALGSPYGRAETSNAAALAELDRQLATVADRPGGFEVWVTHQFVLSAWVGTSTASGEGLLLRSAAGRAEVLARFQVT</sequence>
<dbReference type="EMBL" id="JAUZEE010000003">
    <property type="protein sequence ID" value="MDP4300668.1"/>
    <property type="molecule type" value="Genomic_DNA"/>
</dbReference>
<dbReference type="InterPro" id="IPR029033">
    <property type="entry name" value="His_PPase_superfam"/>
</dbReference>
<gene>
    <name evidence="1" type="ORF">Q8X39_08470</name>
</gene>
<comment type="caution">
    <text evidence="1">The sequence shown here is derived from an EMBL/GenBank/DDBJ whole genome shotgun (WGS) entry which is preliminary data.</text>
</comment>
<name>A0ABT9G2I2_LEPDI</name>
<proteinExistence type="predicted"/>
<dbReference type="CDD" id="cd07040">
    <property type="entry name" value="HP"/>
    <property type="match status" value="1"/>
</dbReference>
<protein>
    <submittedName>
        <fullName evidence="1">Histidine phosphatase family protein</fullName>
    </submittedName>
</protein>
<dbReference type="SUPFAM" id="SSF53254">
    <property type="entry name" value="Phosphoglycerate mutase-like"/>
    <property type="match status" value="1"/>
</dbReference>
<evidence type="ECO:0000313" key="2">
    <source>
        <dbReference type="Proteomes" id="UP001235760"/>
    </source>
</evidence>
<evidence type="ECO:0000313" key="1">
    <source>
        <dbReference type="EMBL" id="MDP4300668.1"/>
    </source>
</evidence>
<dbReference type="InterPro" id="IPR006311">
    <property type="entry name" value="TAT_signal"/>
</dbReference>
<dbReference type="PROSITE" id="PS51318">
    <property type="entry name" value="TAT"/>
    <property type="match status" value="1"/>
</dbReference>
<organism evidence="1 2">
    <name type="scientific">Leptothrix discophora</name>
    <dbReference type="NCBI Taxonomy" id="89"/>
    <lineage>
        <taxon>Bacteria</taxon>
        <taxon>Pseudomonadati</taxon>
        <taxon>Pseudomonadota</taxon>
        <taxon>Betaproteobacteria</taxon>
        <taxon>Burkholderiales</taxon>
        <taxon>Sphaerotilaceae</taxon>
        <taxon>Leptothrix</taxon>
    </lineage>
</organism>
<reference evidence="1 2" key="1">
    <citation type="submission" date="2023-08" db="EMBL/GenBank/DDBJ databases">
        <authorList>
            <person name="Roldan D.M."/>
            <person name="Menes R.J."/>
        </authorList>
    </citation>
    <scope>NUCLEOTIDE SEQUENCE [LARGE SCALE GENOMIC DNA]</scope>
    <source>
        <strain evidence="1 2">CCM 2812</strain>
    </source>
</reference>
<dbReference type="RefSeq" id="WP_305749207.1">
    <property type="nucleotide sequence ID" value="NZ_JAUZEE010000003.1"/>
</dbReference>
<dbReference type="Proteomes" id="UP001235760">
    <property type="component" value="Unassembled WGS sequence"/>
</dbReference>
<dbReference type="Gene3D" id="3.40.50.1240">
    <property type="entry name" value="Phosphoglycerate mutase-like"/>
    <property type="match status" value="1"/>
</dbReference>
<keyword evidence="2" id="KW-1185">Reference proteome</keyword>
<accession>A0ABT9G2I2</accession>